<dbReference type="InParanoid" id="A0A2G5CJR7"/>
<name>A0A2G5CJR7_AQUCA</name>
<dbReference type="Gene3D" id="1.20.1280.50">
    <property type="match status" value="1"/>
</dbReference>
<dbReference type="FunCoup" id="A0A2G5CJR7">
    <property type="interactions" value="1498"/>
</dbReference>
<dbReference type="NCBIfam" id="TIGR01640">
    <property type="entry name" value="F_box_assoc_1"/>
    <property type="match status" value="1"/>
</dbReference>
<dbReference type="InterPro" id="IPR036047">
    <property type="entry name" value="F-box-like_dom_sf"/>
</dbReference>
<evidence type="ECO:0000313" key="3">
    <source>
        <dbReference type="Proteomes" id="UP000230069"/>
    </source>
</evidence>
<dbReference type="InterPro" id="IPR013187">
    <property type="entry name" value="F-box-assoc_dom_typ3"/>
</dbReference>
<dbReference type="OrthoDB" id="591557at2759"/>
<dbReference type="EMBL" id="KZ305066">
    <property type="protein sequence ID" value="PIA31555.1"/>
    <property type="molecule type" value="Genomic_DNA"/>
</dbReference>
<organism evidence="2 3">
    <name type="scientific">Aquilegia coerulea</name>
    <name type="common">Rocky mountain columbine</name>
    <dbReference type="NCBI Taxonomy" id="218851"/>
    <lineage>
        <taxon>Eukaryota</taxon>
        <taxon>Viridiplantae</taxon>
        <taxon>Streptophyta</taxon>
        <taxon>Embryophyta</taxon>
        <taxon>Tracheophyta</taxon>
        <taxon>Spermatophyta</taxon>
        <taxon>Magnoliopsida</taxon>
        <taxon>Ranunculales</taxon>
        <taxon>Ranunculaceae</taxon>
        <taxon>Thalictroideae</taxon>
        <taxon>Aquilegia</taxon>
    </lineage>
</organism>
<dbReference type="SMART" id="SM00256">
    <property type="entry name" value="FBOX"/>
    <property type="match status" value="1"/>
</dbReference>
<evidence type="ECO:0000259" key="1">
    <source>
        <dbReference type="PROSITE" id="PS50181"/>
    </source>
</evidence>
<dbReference type="InterPro" id="IPR001810">
    <property type="entry name" value="F-box_dom"/>
</dbReference>
<dbReference type="InterPro" id="IPR050796">
    <property type="entry name" value="SCF_F-box_component"/>
</dbReference>
<dbReference type="Proteomes" id="UP000230069">
    <property type="component" value="Unassembled WGS sequence"/>
</dbReference>
<dbReference type="PROSITE" id="PS50181">
    <property type="entry name" value="FBOX"/>
    <property type="match status" value="1"/>
</dbReference>
<keyword evidence="3" id="KW-1185">Reference proteome</keyword>
<dbReference type="SUPFAM" id="SSF81383">
    <property type="entry name" value="F-box domain"/>
    <property type="match status" value="1"/>
</dbReference>
<sequence>MMGNLPEDMIINILSRLPVKSLLRFRCVSKPWCSLIDDSDFVKMHLNHAIQKNKFNLLLLSEFDDEGYAHTIDCDTSYTEAIELDFPREALGSSRFIFSGSCNGLLYLHNGQNDIIWNPCTREFKRLPKVPKGREKLDFADEESLYGFGYSEVLDDYKVLKITEFCPEGDFVSSEIMVYTLGTNSWRVIDGAPYSIGFGPQLIGNSNPHWLVSRYAISSVSGSIVCFDLVSEKFGEIEHPQCIGNIVSAGMIGGCLCLLNYLEETRADVWVMKDYGVKESWFKLFTISRSTVIRTLEFLGILCLPRKGIVLLEDFYHHLVLYNLKLKKARNLKVCGVPAKWDETVVYVGSLVSLKSGTYVGQEQLKRKMRQSPEMKAK</sequence>
<proteinExistence type="predicted"/>
<accession>A0A2G5CJR7</accession>
<gene>
    <name evidence="2" type="ORF">AQUCO_04900095v1</name>
</gene>
<dbReference type="InterPro" id="IPR017451">
    <property type="entry name" value="F-box-assoc_interact_dom"/>
</dbReference>
<dbReference type="PANTHER" id="PTHR31672">
    <property type="entry name" value="BNACNNG10540D PROTEIN"/>
    <property type="match status" value="1"/>
</dbReference>
<feature type="domain" description="F-box" evidence="1">
    <location>
        <begin position="1"/>
        <end position="44"/>
    </location>
</feature>
<dbReference type="AlphaFoldDB" id="A0A2G5CJR7"/>
<evidence type="ECO:0000313" key="2">
    <source>
        <dbReference type="EMBL" id="PIA31555.1"/>
    </source>
</evidence>
<dbReference type="CDD" id="cd22157">
    <property type="entry name" value="F-box_AtFBW1-like"/>
    <property type="match status" value="1"/>
</dbReference>
<dbReference type="Pfam" id="PF08268">
    <property type="entry name" value="FBA_3"/>
    <property type="match status" value="1"/>
</dbReference>
<protein>
    <recommendedName>
        <fullName evidence="1">F-box domain-containing protein</fullName>
    </recommendedName>
</protein>
<dbReference type="PANTHER" id="PTHR31672:SF13">
    <property type="entry name" value="F-BOX PROTEIN CPR30-LIKE"/>
    <property type="match status" value="1"/>
</dbReference>
<dbReference type="Pfam" id="PF00646">
    <property type="entry name" value="F-box"/>
    <property type="match status" value="1"/>
</dbReference>
<dbReference type="SUPFAM" id="SSF50965">
    <property type="entry name" value="Galactose oxidase, central domain"/>
    <property type="match status" value="1"/>
</dbReference>
<dbReference type="InterPro" id="IPR011043">
    <property type="entry name" value="Gal_Oxase/kelch_b-propeller"/>
</dbReference>
<dbReference type="STRING" id="218851.A0A2G5CJR7"/>
<reference evidence="2 3" key="1">
    <citation type="submission" date="2017-09" db="EMBL/GenBank/DDBJ databases">
        <title>WGS assembly of Aquilegia coerulea Goldsmith.</title>
        <authorList>
            <person name="Hodges S."/>
            <person name="Kramer E."/>
            <person name="Nordborg M."/>
            <person name="Tomkins J."/>
            <person name="Borevitz J."/>
            <person name="Derieg N."/>
            <person name="Yan J."/>
            <person name="Mihaltcheva S."/>
            <person name="Hayes R.D."/>
            <person name="Rokhsar D."/>
        </authorList>
    </citation>
    <scope>NUCLEOTIDE SEQUENCE [LARGE SCALE GENOMIC DNA]</scope>
    <source>
        <strain evidence="3">cv. Goldsmith</strain>
    </source>
</reference>